<feature type="compositionally biased region" description="Basic residues" evidence="1">
    <location>
        <begin position="86"/>
        <end position="99"/>
    </location>
</feature>
<protein>
    <submittedName>
        <fullName evidence="2">Uncharacterized protein</fullName>
    </submittedName>
</protein>
<dbReference type="AlphaFoldDB" id="A0A1M5JGZ2"/>
<keyword evidence="3" id="KW-1185">Reference proteome</keyword>
<evidence type="ECO:0000313" key="2">
    <source>
        <dbReference type="EMBL" id="SHG39313.1"/>
    </source>
</evidence>
<dbReference type="Proteomes" id="UP000184501">
    <property type="component" value="Unassembled WGS sequence"/>
</dbReference>
<sequence>MGDPGVTTSSVGSPTGPACWSSPSRATSLPLPPPRTRPLPHRARGPADHCPTATGPASRPAAARSPPTSCVSPSTTRRPPNSTGNKHARPRHRGRRCSRRPTTSGVGRRRLTQACLRPGTAGLNTDSPRSTSRSTTTWRADPGRRPPSPAPPGAGRSGGGPGAVRHLRLLAADTDVWTDVTWSVGAIPAVRPLPTAADVCPAPDRVGRGRPKGQVPLEQHGGRGIGGVGARVAQPLLALTAAIGQPTASGRPITWSLTAYDH</sequence>
<evidence type="ECO:0000256" key="1">
    <source>
        <dbReference type="SAM" id="MobiDB-lite"/>
    </source>
</evidence>
<feature type="compositionally biased region" description="Low complexity" evidence="1">
    <location>
        <begin position="51"/>
        <end position="80"/>
    </location>
</feature>
<reference evidence="2 3" key="1">
    <citation type="submission" date="2016-11" db="EMBL/GenBank/DDBJ databases">
        <authorList>
            <person name="Jaros S."/>
            <person name="Januszkiewicz K."/>
            <person name="Wedrychowicz H."/>
        </authorList>
    </citation>
    <scope>NUCLEOTIDE SEQUENCE [LARGE SCALE GENOMIC DNA]</scope>
    <source>
        <strain evidence="2 3">DSM 44523</strain>
    </source>
</reference>
<organism evidence="2 3">
    <name type="scientific">Streptoalloteichus hindustanus</name>
    <dbReference type="NCBI Taxonomy" id="2017"/>
    <lineage>
        <taxon>Bacteria</taxon>
        <taxon>Bacillati</taxon>
        <taxon>Actinomycetota</taxon>
        <taxon>Actinomycetes</taxon>
        <taxon>Pseudonocardiales</taxon>
        <taxon>Pseudonocardiaceae</taxon>
        <taxon>Streptoalloteichus</taxon>
    </lineage>
</organism>
<feature type="compositionally biased region" description="Low complexity" evidence="1">
    <location>
        <begin position="127"/>
        <end position="137"/>
    </location>
</feature>
<proteinExistence type="predicted"/>
<feature type="region of interest" description="Disordered" evidence="1">
    <location>
        <begin position="1"/>
        <end position="163"/>
    </location>
</feature>
<name>A0A1M5JGZ2_STRHI</name>
<gene>
    <name evidence="2" type="ORF">SAMN05444320_108265</name>
</gene>
<dbReference type="EMBL" id="FQVN01000008">
    <property type="protein sequence ID" value="SHG39313.1"/>
    <property type="molecule type" value="Genomic_DNA"/>
</dbReference>
<accession>A0A1M5JGZ2</accession>
<evidence type="ECO:0000313" key="3">
    <source>
        <dbReference type="Proteomes" id="UP000184501"/>
    </source>
</evidence>
<feature type="compositionally biased region" description="Polar residues" evidence="1">
    <location>
        <begin position="1"/>
        <end position="13"/>
    </location>
</feature>